<dbReference type="Proteomes" id="UP001310248">
    <property type="component" value="Unassembled WGS sequence"/>
</dbReference>
<dbReference type="InterPro" id="IPR050228">
    <property type="entry name" value="Carboxylesterase_BioH"/>
</dbReference>
<dbReference type="Gene3D" id="3.40.50.1820">
    <property type="entry name" value="alpha/beta hydrolase"/>
    <property type="match status" value="1"/>
</dbReference>
<dbReference type="EMBL" id="JAYDYW010000010">
    <property type="protein sequence ID" value="MEE1674802.1"/>
    <property type="molecule type" value="Genomic_DNA"/>
</dbReference>
<sequence length="311" mass="34680">MLYLIEFLLFLLLLAALALPFYRNQEAFEIADIDTDDLPGQHVQLSHGLVHFHRQGQSTAPTVVLIHGFSAFSYVWERNVNSLLTQGYQVISLDLYGRGYSARPNTAYTRQLFVEQIKELLDDQQIDEPVYLAGLSMGGAISVRFAETYPERVAGLILLAPLSSTPKIAPLPVPIIGEYFAYSFVIPSLPKRQLEDLSAPELALDWVAQFEPQLRYKGYRKAMLATVRGFMQEPMLDAYLAVAKLNIPSLILWGSADKILPYSQAQGVQKALGEHCQLQSIEGAGHALQYEYSEQVNQHIASFLASSSKVS</sequence>
<dbReference type="InterPro" id="IPR022742">
    <property type="entry name" value="Hydrolase_4"/>
</dbReference>
<dbReference type="InterPro" id="IPR000073">
    <property type="entry name" value="AB_hydrolase_1"/>
</dbReference>
<keyword evidence="3" id="KW-1185">Reference proteome</keyword>
<dbReference type="Pfam" id="PF12146">
    <property type="entry name" value="Hydrolase_4"/>
    <property type="match status" value="1"/>
</dbReference>
<organism evidence="2 3">
    <name type="scientific">Agarivorans aestuarii</name>
    <dbReference type="NCBI Taxonomy" id="1563703"/>
    <lineage>
        <taxon>Bacteria</taxon>
        <taxon>Pseudomonadati</taxon>
        <taxon>Pseudomonadota</taxon>
        <taxon>Gammaproteobacteria</taxon>
        <taxon>Alteromonadales</taxon>
        <taxon>Alteromonadaceae</taxon>
        <taxon>Agarivorans</taxon>
    </lineage>
</organism>
<dbReference type="PANTHER" id="PTHR43194">
    <property type="entry name" value="HYDROLASE ALPHA/BETA FOLD FAMILY"/>
    <property type="match status" value="1"/>
</dbReference>
<gene>
    <name evidence="2" type="ORF">SNR37_000121</name>
</gene>
<dbReference type="RefSeq" id="WP_329775850.1">
    <property type="nucleotide sequence ID" value="NZ_JAYDYW010000010.1"/>
</dbReference>
<proteinExistence type="predicted"/>
<dbReference type="InterPro" id="IPR000639">
    <property type="entry name" value="Epox_hydrolase-like"/>
</dbReference>
<name>A0ABU7G5W4_9ALTE</name>
<evidence type="ECO:0000313" key="2">
    <source>
        <dbReference type="EMBL" id="MEE1674802.1"/>
    </source>
</evidence>
<accession>A0ABU7G5W4</accession>
<dbReference type="InterPro" id="IPR029058">
    <property type="entry name" value="AB_hydrolase_fold"/>
</dbReference>
<dbReference type="PRINTS" id="PR00412">
    <property type="entry name" value="EPOXHYDRLASE"/>
</dbReference>
<dbReference type="GO" id="GO:0016787">
    <property type="term" value="F:hydrolase activity"/>
    <property type="evidence" value="ECO:0007669"/>
    <property type="project" value="UniProtKB-KW"/>
</dbReference>
<comment type="caution">
    <text evidence="2">The sequence shown here is derived from an EMBL/GenBank/DDBJ whole genome shotgun (WGS) entry which is preliminary data.</text>
</comment>
<dbReference type="SUPFAM" id="SSF53474">
    <property type="entry name" value="alpha/beta-Hydrolases"/>
    <property type="match status" value="1"/>
</dbReference>
<feature type="domain" description="Serine aminopeptidase S33" evidence="1">
    <location>
        <begin position="60"/>
        <end position="291"/>
    </location>
</feature>
<reference evidence="3" key="1">
    <citation type="submission" date="2023-07" db="EMBL/GenBank/DDBJ databases">
        <title>Draft genome sequence of Agarivorans aestuarii strain ZMCS4, a CAZymes producing bacteria isolated from the marine brown algae Clodostephus spongiosus.</title>
        <authorList>
            <person name="Lorente B."/>
            <person name="Cabral C."/>
            <person name="Frias J."/>
            <person name="Faria J."/>
            <person name="Toubarro D."/>
        </authorList>
    </citation>
    <scope>NUCLEOTIDE SEQUENCE [LARGE SCALE GENOMIC DNA]</scope>
    <source>
        <strain evidence="3">ZMCS4</strain>
    </source>
</reference>
<dbReference type="PRINTS" id="PR00111">
    <property type="entry name" value="ABHYDROLASE"/>
</dbReference>
<keyword evidence="2" id="KW-0378">Hydrolase</keyword>
<protein>
    <submittedName>
        <fullName evidence="2">Alpha/beta hydrolase</fullName>
    </submittedName>
</protein>
<evidence type="ECO:0000313" key="3">
    <source>
        <dbReference type="Proteomes" id="UP001310248"/>
    </source>
</evidence>
<evidence type="ECO:0000259" key="1">
    <source>
        <dbReference type="Pfam" id="PF12146"/>
    </source>
</evidence>
<dbReference type="PANTHER" id="PTHR43194:SF2">
    <property type="entry name" value="PEROXISOMAL MEMBRANE PROTEIN LPX1"/>
    <property type="match status" value="1"/>
</dbReference>